<dbReference type="Proteomes" id="UP000183287">
    <property type="component" value="Unassembled WGS sequence"/>
</dbReference>
<organism evidence="1 2">
    <name type="scientific">Nitrosomonas communis</name>
    <dbReference type="NCBI Taxonomy" id="44574"/>
    <lineage>
        <taxon>Bacteria</taxon>
        <taxon>Pseudomonadati</taxon>
        <taxon>Pseudomonadota</taxon>
        <taxon>Betaproteobacteria</taxon>
        <taxon>Nitrosomonadales</taxon>
        <taxon>Nitrosomonadaceae</taxon>
        <taxon>Nitrosomonas</taxon>
    </lineage>
</organism>
<dbReference type="RefSeq" id="WP_177198094.1">
    <property type="nucleotide sequence ID" value="NZ_FOUB01000023.1"/>
</dbReference>
<evidence type="ECO:0000313" key="2">
    <source>
        <dbReference type="Proteomes" id="UP000183287"/>
    </source>
</evidence>
<protein>
    <submittedName>
        <fullName evidence="1">Uncharacterized protein</fullName>
    </submittedName>
</protein>
<name>A0A1I4PX21_9PROT</name>
<keyword evidence="2" id="KW-1185">Reference proteome</keyword>
<evidence type="ECO:0000313" key="1">
    <source>
        <dbReference type="EMBL" id="SFM32372.1"/>
    </source>
</evidence>
<reference evidence="2" key="1">
    <citation type="submission" date="2016-10" db="EMBL/GenBank/DDBJ databases">
        <authorList>
            <person name="Varghese N."/>
            <person name="Submissions S."/>
        </authorList>
    </citation>
    <scope>NUCLEOTIDE SEQUENCE [LARGE SCALE GENOMIC DNA]</scope>
    <source>
        <strain evidence="2">Nm44</strain>
    </source>
</reference>
<sequence length="55" mass="6347">MEQTDLYKKDGGCEVRLKPARIALERLFFGGNGFFYEPYSFFPKVPEIRAVKSIS</sequence>
<accession>A0A1I4PX21</accession>
<dbReference type="AlphaFoldDB" id="A0A1I4PX21"/>
<dbReference type="EMBL" id="FOUB01000023">
    <property type="protein sequence ID" value="SFM32372.1"/>
    <property type="molecule type" value="Genomic_DNA"/>
</dbReference>
<proteinExistence type="predicted"/>
<gene>
    <name evidence="1" type="ORF">SAMN05421863_102351</name>
</gene>